<name>A0A6G0YAM1_APHCR</name>
<keyword evidence="1" id="KW-1133">Transmembrane helix</keyword>
<dbReference type="EMBL" id="VUJU01005176">
    <property type="protein sequence ID" value="KAF0752051.1"/>
    <property type="molecule type" value="Genomic_DNA"/>
</dbReference>
<keyword evidence="1" id="KW-0812">Transmembrane</keyword>
<reference evidence="2 3" key="1">
    <citation type="submission" date="2019-08" db="EMBL/GenBank/DDBJ databases">
        <title>Whole genome of Aphis craccivora.</title>
        <authorList>
            <person name="Voronova N.V."/>
            <person name="Shulinski R.S."/>
            <person name="Bandarenka Y.V."/>
            <person name="Zhorov D.G."/>
            <person name="Warner D."/>
        </authorList>
    </citation>
    <scope>NUCLEOTIDE SEQUENCE [LARGE SCALE GENOMIC DNA]</scope>
    <source>
        <strain evidence="2">180601</strain>
        <tissue evidence="2">Whole Body</tissue>
    </source>
</reference>
<feature type="transmembrane region" description="Helical" evidence="1">
    <location>
        <begin position="71"/>
        <end position="95"/>
    </location>
</feature>
<gene>
    <name evidence="2" type="ORF">FWK35_00017884</name>
</gene>
<accession>A0A6G0YAM1</accession>
<protein>
    <submittedName>
        <fullName evidence="2">Uncharacterized protein</fullName>
    </submittedName>
</protein>
<dbReference type="AlphaFoldDB" id="A0A6G0YAM1"/>
<keyword evidence="3" id="KW-1185">Reference proteome</keyword>
<keyword evidence="1" id="KW-0472">Membrane</keyword>
<evidence type="ECO:0000313" key="2">
    <source>
        <dbReference type="EMBL" id="KAF0752051.1"/>
    </source>
</evidence>
<sequence length="122" mass="13920">MAFEHSYMYGNPNEELSSPLKNYIIPLLDLVLLSIYKNCQNVISMDIVAVKTVAICILLVNVLELDTEATLAWITMLLFMGYMIVTWLISFYGAYKKCNKCTEIYRSHISGSPQQLHCGQFI</sequence>
<organism evidence="2 3">
    <name type="scientific">Aphis craccivora</name>
    <name type="common">Cowpea aphid</name>
    <dbReference type="NCBI Taxonomy" id="307492"/>
    <lineage>
        <taxon>Eukaryota</taxon>
        <taxon>Metazoa</taxon>
        <taxon>Ecdysozoa</taxon>
        <taxon>Arthropoda</taxon>
        <taxon>Hexapoda</taxon>
        <taxon>Insecta</taxon>
        <taxon>Pterygota</taxon>
        <taxon>Neoptera</taxon>
        <taxon>Paraneoptera</taxon>
        <taxon>Hemiptera</taxon>
        <taxon>Sternorrhyncha</taxon>
        <taxon>Aphidomorpha</taxon>
        <taxon>Aphidoidea</taxon>
        <taxon>Aphididae</taxon>
        <taxon>Aphidini</taxon>
        <taxon>Aphis</taxon>
        <taxon>Aphis</taxon>
    </lineage>
</organism>
<evidence type="ECO:0000313" key="3">
    <source>
        <dbReference type="Proteomes" id="UP000478052"/>
    </source>
</evidence>
<evidence type="ECO:0000256" key="1">
    <source>
        <dbReference type="SAM" id="Phobius"/>
    </source>
</evidence>
<dbReference type="Proteomes" id="UP000478052">
    <property type="component" value="Unassembled WGS sequence"/>
</dbReference>
<feature type="transmembrane region" description="Helical" evidence="1">
    <location>
        <begin position="48"/>
        <end position="65"/>
    </location>
</feature>
<comment type="caution">
    <text evidence="2">The sequence shown here is derived from an EMBL/GenBank/DDBJ whole genome shotgun (WGS) entry which is preliminary data.</text>
</comment>
<proteinExistence type="predicted"/>